<dbReference type="HOGENOM" id="CLU_372114_0_0_6"/>
<dbReference type="EMBL" id="CP001339">
    <property type="protein sequence ID" value="ACL72396.1"/>
    <property type="molecule type" value="Genomic_DNA"/>
</dbReference>
<dbReference type="eggNOG" id="COG3563">
    <property type="taxonomic scope" value="Bacteria"/>
</dbReference>
<dbReference type="GO" id="GO:0000271">
    <property type="term" value="P:polysaccharide biosynthetic process"/>
    <property type="evidence" value="ECO:0007669"/>
    <property type="project" value="InterPro"/>
</dbReference>
<name>B8GQX6_THISH</name>
<reference evidence="1 2" key="1">
    <citation type="journal article" date="2011" name="Stand. Genomic Sci.">
        <title>Complete genome sequence of 'Thioalkalivibrio sulfidophilus' HL-EbGr7.</title>
        <authorList>
            <person name="Muyzer G."/>
            <person name="Sorokin D.Y."/>
            <person name="Mavromatis K."/>
            <person name="Lapidus A."/>
            <person name="Clum A."/>
            <person name="Ivanova N."/>
            <person name="Pati A."/>
            <person name="d'Haeseleer P."/>
            <person name="Woyke T."/>
            <person name="Kyrpides N.C."/>
        </authorList>
    </citation>
    <scope>NUCLEOTIDE SEQUENCE [LARGE SCALE GENOMIC DNA]</scope>
    <source>
        <strain evidence="1 2">HL-EbGR7</strain>
    </source>
</reference>
<proteinExistence type="predicted"/>
<evidence type="ECO:0000313" key="2">
    <source>
        <dbReference type="Proteomes" id="UP000002383"/>
    </source>
</evidence>
<accession>B8GQX6</accession>
<dbReference type="InterPro" id="IPR007833">
    <property type="entry name" value="Capsule_polysaccharide_synth"/>
</dbReference>
<organism evidence="1 2">
    <name type="scientific">Thioalkalivibrio sulfidiphilus (strain HL-EbGR7)</name>
    <dbReference type="NCBI Taxonomy" id="396588"/>
    <lineage>
        <taxon>Bacteria</taxon>
        <taxon>Pseudomonadati</taxon>
        <taxon>Pseudomonadota</taxon>
        <taxon>Gammaproteobacteria</taxon>
        <taxon>Chromatiales</taxon>
        <taxon>Ectothiorhodospiraceae</taxon>
        <taxon>Thioalkalivibrio</taxon>
    </lineage>
</organism>
<dbReference type="Proteomes" id="UP000002383">
    <property type="component" value="Chromosome"/>
</dbReference>
<evidence type="ECO:0000313" key="1">
    <source>
        <dbReference type="EMBL" id="ACL72396.1"/>
    </source>
</evidence>
<protein>
    <submittedName>
        <fullName evidence="1">Capsule polysaccharide biosynthesis protein</fullName>
    </submittedName>
</protein>
<dbReference type="GO" id="GO:0015774">
    <property type="term" value="P:polysaccharide transport"/>
    <property type="evidence" value="ECO:0007669"/>
    <property type="project" value="InterPro"/>
</dbReference>
<dbReference type="CDD" id="cd16440">
    <property type="entry name" value="beta_Kdo_transferase_KpsC_1"/>
    <property type="match status" value="1"/>
</dbReference>
<keyword evidence="2" id="KW-1185">Reference proteome</keyword>
<dbReference type="OrthoDB" id="543755at2"/>
<dbReference type="STRING" id="396588.Tgr7_1310"/>
<gene>
    <name evidence="1" type="ordered locus">Tgr7_1310</name>
</gene>
<dbReference type="KEGG" id="tgr:Tgr7_1310"/>
<dbReference type="AlphaFoldDB" id="B8GQX6"/>
<sequence>MPVKNKFRKLILNPRAFLYDSKYPLLRWISKFLVSSRKEHSIVSAVREQSNMSRPVSAATSGNRNYPKVDVSDVFKLKLDLWSTYRIPSRLISNANTPVVAVLPLGVPYIDAVRMNRIENEGCTPLLLPLWEHSSSDNDIDDLEHVTDREPAQLGIIVRAMLKKMQAADATILALPDDSSNLARSLAIRARAMGLKVIGDFPGFAPSSTLIPAVDWELRVGSQISSTQLTEKELHRVRILIGVGGNDAIRLLLLPPRQFGMRDDMLQAAVEAQLVDMLAACAETDHIVVLAKRRKRGFLNSTCLKLLNTKYRKSIVFYDEGLDVMNLVKAAVETRAPVGSFPPGWGDGGRVKYYELAKTPDDIGSMLPPSRQAMHLSDIVNAPNISPWQNAPCDERDVVLARIINGIGLDMIAVPDPLTNQAITEGRQRHLKNLLNARERCYGIEAASMCAEAFIQWGAEPNESKERPEILRSLIAAPRLYLEDGFIRSLGLWTNPNEPTCSVVIDTRSIYYDASRPSLLETILASDYVIDDEAVNRSRRLIDSIVHHCISKYNYSQVLDLDFRSPGKRTILIVDQKAGDMSIKYGAASDESFRLMLDTALELNEVEIVIKQHPCAINGDDKQAHYTEAFLGTIAQRENVHLIGFDVNPYSLINAVDEVWVVSSGMGFEALMAGKPVRCFGVPFYAGWGLTEDCVDCERRSRNRSLEEVFHVFYVMLTRYVHPDTGEPAEIETIINYFAEQIAARQR</sequence>
<dbReference type="Pfam" id="PF05159">
    <property type="entry name" value="Capsule_synth"/>
    <property type="match status" value="1"/>
</dbReference>